<evidence type="ECO:0000313" key="2">
    <source>
        <dbReference type="Proteomes" id="UP001596026"/>
    </source>
</evidence>
<dbReference type="GO" id="GO:0016301">
    <property type="term" value="F:kinase activity"/>
    <property type="evidence" value="ECO:0007669"/>
    <property type="project" value="UniProtKB-KW"/>
</dbReference>
<dbReference type="EMBL" id="JBHSGT010000037">
    <property type="protein sequence ID" value="MFC4710063.1"/>
    <property type="molecule type" value="Genomic_DNA"/>
</dbReference>
<keyword evidence="1" id="KW-0808">Transferase</keyword>
<protein>
    <submittedName>
        <fullName evidence="1">Adenylyl-sulfate kinase</fullName>
    </submittedName>
</protein>
<organism evidence="1 2">
    <name type="scientific">Enterococcus eurekensis</name>
    <dbReference type="NCBI Taxonomy" id="1159753"/>
    <lineage>
        <taxon>Bacteria</taxon>
        <taxon>Bacillati</taxon>
        <taxon>Bacillota</taxon>
        <taxon>Bacilli</taxon>
        <taxon>Lactobacillales</taxon>
        <taxon>Enterococcaceae</taxon>
        <taxon>Enterococcus</taxon>
    </lineage>
</organism>
<dbReference type="RefSeq" id="WP_379964609.1">
    <property type="nucleotide sequence ID" value="NZ_JBHSGT010000037.1"/>
</dbReference>
<reference evidence="2" key="1">
    <citation type="journal article" date="2019" name="Int. J. Syst. Evol. Microbiol.">
        <title>The Global Catalogue of Microorganisms (GCM) 10K type strain sequencing project: providing services to taxonomists for standard genome sequencing and annotation.</title>
        <authorList>
            <consortium name="The Broad Institute Genomics Platform"/>
            <consortium name="The Broad Institute Genome Sequencing Center for Infectious Disease"/>
            <person name="Wu L."/>
            <person name="Ma J."/>
        </authorList>
    </citation>
    <scope>NUCLEOTIDE SEQUENCE [LARGE SCALE GENOMIC DNA]</scope>
    <source>
        <strain evidence="2">CGMCC 1.19061</strain>
    </source>
</reference>
<accession>A0ABV9M4G0</accession>
<keyword evidence="2" id="KW-1185">Reference proteome</keyword>
<comment type="caution">
    <text evidence="1">The sequence shown here is derived from an EMBL/GenBank/DDBJ whole genome shotgun (WGS) entry which is preliminary data.</text>
</comment>
<dbReference type="Proteomes" id="UP001596026">
    <property type="component" value="Unassembled WGS sequence"/>
</dbReference>
<dbReference type="SUPFAM" id="SSF52540">
    <property type="entry name" value="P-loop containing nucleoside triphosphate hydrolases"/>
    <property type="match status" value="1"/>
</dbReference>
<gene>
    <name evidence="1" type="ORF">ACFO3L_05415</name>
</gene>
<keyword evidence="1" id="KW-0418">Kinase</keyword>
<evidence type="ECO:0000313" key="1">
    <source>
        <dbReference type="EMBL" id="MFC4710063.1"/>
    </source>
</evidence>
<proteinExistence type="predicted"/>
<sequence>MPGAPSFDFFKENPLVAINQYDLSALINDFDHAYGKFPLILLDFPFGRTHHTLNPFIDQACYVQTPFDIAFPRYIQREFTPQSNPQEIFDWCQTYIQFVHPLVALHEKIVLPSCDMVLDGTKPPEQNALQLLQFIQAKS</sequence>
<name>A0ABV9M4G0_9ENTE</name>
<dbReference type="InterPro" id="IPR027417">
    <property type="entry name" value="P-loop_NTPase"/>
</dbReference>